<feature type="domain" description="SsuA/THI5-like" evidence="2">
    <location>
        <begin position="60"/>
        <end position="264"/>
    </location>
</feature>
<dbReference type="Proteomes" id="UP000219042">
    <property type="component" value="Unassembled WGS sequence"/>
</dbReference>
<feature type="signal peptide" evidence="1">
    <location>
        <begin position="1"/>
        <end position="23"/>
    </location>
</feature>
<dbReference type="Gene3D" id="3.40.190.10">
    <property type="entry name" value="Periplasmic binding protein-like II"/>
    <property type="match status" value="2"/>
</dbReference>
<evidence type="ECO:0000259" key="2">
    <source>
        <dbReference type="Pfam" id="PF09084"/>
    </source>
</evidence>
<gene>
    <name evidence="3" type="ORF">SAMN05421731_11066</name>
</gene>
<dbReference type="OrthoDB" id="9180959at2"/>
<protein>
    <submittedName>
        <fullName evidence="3">NitT/TauT family transport system substrate-binding protein</fullName>
    </submittedName>
</protein>
<sequence length="348" mass="38067">MNIRSNLSRTFLFSSAVVLSASALVGCSKPTEQQAATPSESEAQKPLDQITLTTSWYPQAEHGGFYQAAATGIYKQYGLEVTIKQGGPQVNGMTLLLAKNTDIIINYDLQVLKGIEQGFPIKAIATSFQYDPQGIITHGDVNSLADLKGKTILVSTSGQTSWWPWLKAKYNLNDGQVRPYTFNLQPFLADKNIAQQGYATSEVLPAKKADPDSKFFLFAHDGYPAYGGTLVTRDDVIASKPDVIKRFVEASAEGWKSYLENPAPANAIIKKENPQMTDEVLAFALDQIKALKLVTGGDAETSGIAVMTEARWKATRDMMVTSGLLEDKTDWKKAFTLQFVPPAIKSVK</sequence>
<dbReference type="RefSeq" id="WP_097080066.1">
    <property type="nucleotide sequence ID" value="NZ_BAABHT010000017.1"/>
</dbReference>
<dbReference type="InterPro" id="IPR015168">
    <property type="entry name" value="SsuA/THI5"/>
</dbReference>
<feature type="chain" id="PRO_5012467177" evidence="1">
    <location>
        <begin position="24"/>
        <end position="348"/>
    </location>
</feature>
<dbReference type="PROSITE" id="PS51257">
    <property type="entry name" value="PROKAR_LIPOPROTEIN"/>
    <property type="match status" value="1"/>
</dbReference>
<dbReference type="SUPFAM" id="SSF53850">
    <property type="entry name" value="Periplasmic binding protein-like II"/>
    <property type="match status" value="1"/>
</dbReference>
<proteinExistence type="predicted"/>
<reference evidence="4" key="1">
    <citation type="submission" date="2016-09" db="EMBL/GenBank/DDBJ databases">
        <authorList>
            <person name="Varghese N."/>
            <person name="Submissions S."/>
        </authorList>
    </citation>
    <scope>NUCLEOTIDE SEQUENCE [LARGE SCALE GENOMIC DNA]</scope>
    <source>
        <strain evidence="4">ANC 4466</strain>
    </source>
</reference>
<organism evidence="3 4">
    <name type="scientific">Acinetobacter puyangensis</name>
    <dbReference type="NCBI Taxonomy" id="1096779"/>
    <lineage>
        <taxon>Bacteria</taxon>
        <taxon>Pseudomonadati</taxon>
        <taxon>Pseudomonadota</taxon>
        <taxon>Gammaproteobacteria</taxon>
        <taxon>Moraxellales</taxon>
        <taxon>Moraxellaceae</taxon>
        <taxon>Acinetobacter</taxon>
    </lineage>
</organism>
<accession>A0A240EDR3</accession>
<evidence type="ECO:0000256" key="1">
    <source>
        <dbReference type="SAM" id="SignalP"/>
    </source>
</evidence>
<evidence type="ECO:0000313" key="4">
    <source>
        <dbReference type="Proteomes" id="UP000219042"/>
    </source>
</evidence>
<dbReference type="EMBL" id="OANT01000010">
    <property type="protein sequence ID" value="SNX46319.1"/>
    <property type="molecule type" value="Genomic_DNA"/>
</dbReference>
<dbReference type="InterPro" id="IPR027939">
    <property type="entry name" value="NMT1/THI5"/>
</dbReference>
<evidence type="ECO:0000313" key="3">
    <source>
        <dbReference type="EMBL" id="SNX46319.1"/>
    </source>
</evidence>
<keyword evidence="1" id="KW-0732">Signal</keyword>
<dbReference type="PANTHER" id="PTHR31528">
    <property type="entry name" value="4-AMINO-5-HYDROXYMETHYL-2-METHYLPYRIMIDINE PHOSPHATE SYNTHASE THI11-RELATED"/>
    <property type="match status" value="1"/>
</dbReference>
<name>A0A240EDR3_9GAMM</name>
<dbReference type="PANTHER" id="PTHR31528:SF3">
    <property type="entry name" value="THIAMINE BIOSYNTHESIS PROTEIN HI_0357-RELATED"/>
    <property type="match status" value="1"/>
</dbReference>
<dbReference type="Pfam" id="PF09084">
    <property type="entry name" value="NMT1"/>
    <property type="match status" value="1"/>
</dbReference>
<dbReference type="GO" id="GO:0009228">
    <property type="term" value="P:thiamine biosynthetic process"/>
    <property type="evidence" value="ECO:0007669"/>
    <property type="project" value="InterPro"/>
</dbReference>
<keyword evidence="4" id="KW-1185">Reference proteome</keyword>
<dbReference type="AlphaFoldDB" id="A0A240EDR3"/>